<evidence type="ECO:0000259" key="1">
    <source>
        <dbReference type="Pfam" id="PF13649"/>
    </source>
</evidence>
<proteinExistence type="predicted"/>
<organism evidence="2 3">
    <name type="scientific">Mycolicibacterium arenosum</name>
    <dbReference type="NCBI Taxonomy" id="2952157"/>
    <lineage>
        <taxon>Bacteria</taxon>
        <taxon>Bacillati</taxon>
        <taxon>Actinomycetota</taxon>
        <taxon>Actinomycetes</taxon>
        <taxon>Mycobacteriales</taxon>
        <taxon>Mycobacteriaceae</taxon>
        <taxon>Mycolicibacterium</taxon>
    </lineage>
</organism>
<comment type="caution">
    <text evidence="2">The sequence shown here is derived from an EMBL/GenBank/DDBJ whole genome shotgun (WGS) entry which is preliminary data.</text>
</comment>
<accession>A0ABT1M4R6</accession>
<evidence type="ECO:0000313" key="2">
    <source>
        <dbReference type="EMBL" id="MCP9273860.1"/>
    </source>
</evidence>
<feature type="domain" description="Methyltransferase" evidence="1">
    <location>
        <begin position="51"/>
        <end position="141"/>
    </location>
</feature>
<dbReference type="SUPFAM" id="SSF53335">
    <property type="entry name" value="S-adenosyl-L-methionine-dependent methyltransferases"/>
    <property type="match status" value="1"/>
</dbReference>
<dbReference type="InterPro" id="IPR029063">
    <property type="entry name" value="SAM-dependent_MTases_sf"/>
</dbReference>
<dbReference type="Pfam" id="PF13649">
    <property type="entry name" value="Methyltransf_25"/>
    <property type="match status" value="1"/>
</dbReference>
<dbReference type="Gene3D" id="3.40.50.150">
    <property type="entry name" value="Vaccinia Virus protein VP39"/>
    <property type="match status" value="1"/>
</dbReference>
<gene>
    <name evidence="2" type="ORF">NM203_16850</name>
</gene>
<reference evidence="2 3" key="1">
    <citation type="submission" date="2022-06" db="EMBL/GenBank/DDBJ databases">
        <title>Mycolicibacterium sp. CAU 1645 isolated from seawater.</title>
        <authorList>
            <person name="Kim W."/>
        </authorList>
    </citation>
    <scope>NUCLEOTIDE SEQUENCE [LARGE SCALE GENOMIC DNA]</scope>
    <source>
        <strain evidence="2 3">CAU 1645</strain>
    </source>
</reference>
<dbReference type="Proteomes" id="UP001651690">
    <property type="component" value="Unassembled WGS sequence"/>
</dbReference>
<sequence>MTYLDTTRAGYDATASEYAARFHRHLDDKPIELAMLSAFAGLVRKTGRGDVLDVGCGTGATTAILRDRGLMTTGIDLSPNMIAEARRLNPDLRFDVGTMTALEADDGSVGGLCAWYSTIHVPDADLPTVFAEFARVLAPDGVLLLAFQVGDVPRRLTEAFGVRVDLEFHRRRPDAVAAMLTDAGLVPYAETVREPDGGTVDSTPQAFLIAVKSG</sequence>
<protein>
    <submittedName>
        <fullName evidence="2">Class I SAM-dependent methyltransferase</fullName>
    </submittedName>
</protein>
<dbReference type="GO" id="GO:0032259">
    <property type="term" value="P:methylation"/>
    <property type="evidence" value="ECO:0007669"/>
    <property type="project" value="UniProtKB-KW"/>
</dbReference>
<keyword evidence="2" id="KW-0808">Transferase</keyword>
<dbReference type="RefSeq" id="WP_255061163.1">
    <property type="nucleotide sequence ID" value="NZ_JANDBD010000006.1"/>
</dbReference>
<keyword evidence="3" id="KW-1185">Reference proteome</keyword>
<dbReference type="GO" id="GO:0008168">
    <property type="term" value="F:methyltransferase activity"/>
    <property type="evidence" value="ECO:0007669"/>
    <property type="project" value="UniProtKB-KW"/>
</dbReference>
<dbReference type="CDD" id="cd02440">
    <property type="entry name" value="AdoMet_MTases"/>
    <property type="match status" value="1"/>
</dbReference>
<dbReference type="InterPro" id="IPR050508">
    <property type="entry name" value="Methyltransf_Superfamily"/>
</dbReference>
<name>A0ABT1M4R6_9MYCO</name>
<dbReference type="EMBL" id="JANDBD010000006">
    <property type="protein sequence ID" value="MCP9273860.1"/>
    <property type="molecule type" value="Genomic_DNA"/>
</dbReference>
<evidence type="ECO:0000313" key="3">
    <source>
        <dbReference type="Proteomes" id="UP001651690"/>
    </source>
</evidence>
<dbReference type="InterPro" id="IPR041698">
    <property type="entry name" value="Methyltransf_25"/>
</dbReference>
<keyword evidence="2" id="KW-0489">Methyltransferase</keyword>
<dbReference type="PANTHER" id="PTHR42912">
    <property type="entry name" value="METHYLTRANSFERASE"/>
    <property type="match status" value="1"/>
</dbReference>